<dbReference type="HOGENOM" id="CLU_000288_6_3_1"/>
<feature type="region of interest" description="Disordered" evidence="6">
    <location>
        <begin position="1399"/>
        <end position="1425"/>
    </location>
</feature>
<dbReference type="Gene3D" id="3.40.1090.10">
    <property type="entry name" value="Cytosolic phospholipase A2 catalytic domain"/>
    <property type="match status" value="1"/>
</dbReference>
<dbReference type="InterPro" id="IPR015943">
    <property type="entry name" value="WD40/YVTN_repeat-like_dom_sf"/>
</dbReference>
<dbReference type="PROSITE" id="PS50082">
    <property type="entry name" value="WD_REPEATS_2"/>
    <property type="match status" value="7"/>
</dbReference>
<feature type="repeat" description="WD" evidence="4">
    <location>
        <begin position="1262"/>
        <end position="1303"/>
    </location>
</feature>
<feature type="repeat" description="WD" evidence="4">
    <location>
        <begin position="997"/>
        <end position="1038"/>
    </location>
</feature>
<reference evidence="9" key="2">
    <citation type="submission" date="2015-01" db="EMBL/GenBank/DDBJ databases">
        <title>Evolutionary Origins and Diversification of the Mycorrhizal Mutualists.</title>
        <authorList>
            <consortium name="DOE Joint Genome Institute"/>
            <consortium name="Mycorrhizal Genomics Consortium"/>
            <person name="Kohler A."/>
            <person name="Kuo A."/>
            <person name="Nagy L.G."/>
            <person name="Floudas D."/>
            <person name="Copeland A."/>
            <person name="Barry K.W."/>
            <person name="Cichocki N."/>
            <person name="Veneault-Fourrey C."/>
            <person name="LaButti K."/>
            <person name="Lindquist E.A."/>
            <person name="Lipzen A."/>
            <person name="Lundell T."/>
            <person name="Morin E."/>
            <person name="Murat C."/>
            <person name="Riley R."/>
            <person name="Ohm R."/>
            <person name="Sun H."/>
            <person name="Tunlid A."/>
            <person name="Henrissat B."/>
            <person name="Grigoriev I.V."/>
            <person name="Hibbett D.S."/>
            <person name="Martin F."/>
        </authorList>
    </citation>
    <scope>NUCLEOTIDE SEQUENCE [LARGE SCALE GENOMIC DNA]</scope>
    <source>
        <strain evidence="9">MAFF 305830</strain>
    </source>
</reference>
<dbReference type="Gene3D" id="3.40.50.300">
    <property type="entry name" value="P-loop containing nucleotide triphosphate hydrolases"/>
    <property type="match status" value="1"/>
</dbReference>
<keyword evidence="2" id="KW-0677">Repeat</keyword>
<dbReference type="InterPro" id="IPR056884">
    <property type="entry name" value="NPHP3-like_N"/>
</dbReference>
<dbReference type="PRINTS" id="PR00320">
    <property type="entry name" value="GPROTEINBRPT"/>
</dbReference>
<dbReference type="GO" id="GO:0046486">
    <property type="term" value="P:glycerolipid metabolic process"/>
    <property type="evidence" value="ECO:0007669"/>
    <property type="project" value="UniProtKB-ARBA"/>
</dbReference>
<feature type="repeat" description="WD" evidence="4">
    <location>
        <begin position="954"/>
        <end position="995"/>
    </location>
</feature>
<dbReference type="InterPro" id="IPR016035">
    <property type="entry name" value="Acyl_Trfase/lysoPLipase"/>
</dbReference>
<reference evidence="8 9" key="1">
    <citation type="submission" date="2014-04" db="EMBL/GenBank/DDBJ databases">
        <authorList>
            <consortium name="DOE Joint Genome Institute"/>
            <person name="Kuo A."/>
            <person name="Zuccaro A."/>
            <person name="Kohler A."/>
            <person name="Nagy L.G."/>
            <person name="Floudas D."/>
            <person name="Copeland A."/>
            <person name="Barry K.W."/>
            <person name="Cichocki N."/>
            <person name="Veneault-Fourrey C."/>
            <person name="LaButti K."/>
            <person name="Lindquist E.A."/>
            <person name="Lipzen A."/>
            <person name="Lundell T."/>
            <person name="Morin E."/>
            <person name="Murat C."/>
            <person name="Sun H."/>
            <person name="Tunlid A."/>
            <person name="Henrissat B."/>
            <person name="Grigoriev I.V."/>
            <person name="Hibbett D.S."/>
            <person name="Martin F."/>
            <person name="Nordberg H.P."/>
            <person name="Cantor M.N."/>
            <person name="Hua S.X."/>
        </authorList>
    </citation>
    <scope>NUCLEOTIDE SEQUENCE [LARGE SCALE GENOMIC DNA]</scope>
    <source>
        <strain evidence="8 9">MAFF 305830</strain>
    </source>
</reference>
<dbReference type="InterPro" id="IPR019775">
    <property type="entry name" value="WD40_repeat_CS"/>
</dbReference>
<keyword evidence="9" id="KW-1185">Reference proteome</keyword>
<dbReference type="InterPro" id="IPR002641">
    <property type="entry name" value="PNPLA_dom"/>
</dbReference>
<dbReference type="STRING" id="933852.A0A0C3B507"/>
<dbReference type="OrthoDB" id="6262491at2759"/>
<dbReference type="SUPFAM" id="SSF52540">
    <property type="entry name" value="P-loop containing nucleoside triphosphate hydrolases"/>
    <property type="match status" value="1"/>
</dbReference>
<dbReference type="GO" id="GO:1990234">
    <property type="term" value="C:transferase complex"/>
    <property type="evidence" value="ECO:0007669"/>
    <property type="project" value="UniProtKB-ARBA"/>
</dbReference>
<dbReference type="PANTHER" id="PTHR22847:SF637">
    <property type="entry name" value="WD REPEAT DOMAIN 5B"/>
    <property type="match status" value="1"/>
</dbReference>
<feature type="repeat" description="WD" evidence="4">
    <location>
        <begin position="1040"/>
        <end position="1081"/>
    </location>
</feature>
<dbReference type="Pfam" id="PF00400">
    <property type="entry name" value="WD40"/>
    <property type="match status" value="10"/>
</dbReference>
<evidence type="ECO:0000256" key="1">
    <source>
        <dbReference type="ARBA" id="ARBA00022574"/>
    </source>
</evidence>
<sequence>MSSNRNLRLVSFGRDAHRVRSVETDNQNTKDGGGVRSLSQLEIMRKIMHQLNWNTNERTKLPCEQFDFMGGSGTGGLIAIMFAKLRMSVEETIDEFSTIVEQVYQIDLSPSEKTTRLKICMEELMKRRNHPLDMKLIDDTSPETCPCFVLSSFLVNAGAMICLRSYRIQSSTASPISIIDAALATCTTQPQFSPAVSGQGFRRKEYIGPGVGASNPISDVIAEAHSLFGADTNVASLLSLGSGHPGIITLSSNETELGLSKVIWDMMNDCMQKARDIEQKIGTIGVYFRFSVEQGMQNERFDQTSDPSWILTQTESYIEDPGTHNKFKAFVQRTTDTLQTVTLDHLRSGQVPDVSVQLPSDLVKKQVHVVVTNPDDAILKNLMPANLECGSYVAECMEGTRKNVLVQIYDWMENADAPNILWLKGYPGVGKSAIASSFVEHLQSLTRLGSSFFFRREKSNDMTINALWRVVAYDLARHYPPIKDKIVASLKADETIPTTLNVDKLFRRLIHDPLVASESLPIGSLPVIVIDALDECGGLDGQHSEQRRHLLRTLKNWSRLPHKFKLFVTSRNESDINQLFSTTNHRLVEVFAGQSVEEQSSNDIAAFLKDQFQKIAMKYPRSLSPDWPGHEVIMKLTGMAQGLFIWVKVITNFANRGDPEEQLSMILAGDGASDMTVLYSLILNTSFPKPSETFIKCFRCILGAIILAKVPLSTSYLPYLLSLRSTTAEYIYNGLQAVMDSQNILRIHHQSFVGFLMDQSRCPISFLIDRKRESRTLITACLQTMERNLRFNICKFETSYLRNGDIQDMAARVEENIPRHLFYSSCFWASHLTEISFDPEVTVHLENFMAKQFLCWLEVLSVMKRVNMASGMLWMLIDYLQAGNKADTMARDMQKFVATFGSMISQRLPHIYLSALPFAPRKSVISENYMKYHPNTLKIQTKGWDEWPVTQNILVGHDDCVNTVAFSPDGRRIVSGSDDCTIRVWDAHTGEVVVGPLNSYDGAVHSVAFSPDGRRIVSGCHSGKFYVWDADTGNLLAGPSHGHGGHVNSVAFSPDGKRIISGSDDRTIRLWNAETGTQIAHPLKGHRKRINSVAFSPDGRLISGPFKGHEGRILSVGFSPDGGRIVSGSFDATVRVWDAKEGKLIARPLKKHDERVHSVSFSPDGKRIVSGSSDMTIRVWDANTGEANAEPLKAHDGPIYSVCFSPDGRRIVSGSGFVCFPYAAGCGLAHPHNGIGLCDGLRDLGRYSLVVDWVGNAIAGPFKGPEGPITSVAFSPNGRRIVCVSYNGIIRVYEAETDVETGQLIAGPFNEADGFLNAVSLSPDNRRIASASGKSIRVWDIETGEVVVGPLNGHDGPILSVAFSPDGRRIVSGSFDRSIRVWDVETGKVVSEASKRYNPSVQPVEGLPDDRPAVSDRTQITTTPGGVAESMHTLPWFGDSSEIEDGWALGPNSEPLFWVPPDFRAGLYRPKNTLVISPTSTSILDLRGFVHGESWVRCGEQDGL</sequence>
<keyword evidence="3" id="KW-0443">Lipid metabolism</keyword>
<dbReference type="InterPro" id="IPR001680">
    <property type="entry name" value="WD40_rpt"/>
</dbReference>
<evidence type="ECO:0000313" key="8">
    <source>
        <dbReference type="EMBL" id="KIM27264.1"/>
    </source>
</evidence>
<evidence type="ECO:0000256" key="2">
    <source>
        <dbReference type="ARBA" id="ARBA00022737"/>
    </source>
</evidence>
<evidence type="ECO:0000256" key="3">
    <source>
        <dbReference type="ARBA" id="ARBA00023098"/>
    </source>
</evidence>
<feature type="repeat" description="WD" evidence="4">
    <location>
        <begin position="1149"/>
        <end position="1190"/>
    </location>
</feature>
<dbReference type="SMART" id="SM00320">
    <property type="entry name" value="WD40"/>
    <property type="match status" value="9"/>
</dbReference>
<evidence type="ECO:0000256" key="4">
    <source>
        <dbReference type="PROSITE-ProRule" id="PRU00221"/>
    </source>
</evidence>
<dbReference type="Pfam" id="PF24883">
    <property type="entry name" value="NPHP3_N"/>
    <property type="match status" value="1"/>
</dbReference>
<evidence type="ECO:0000256" key="5">
    <source>
        <dbReference type="PROSITE-ProRule" id="PRU01161"/>
    </source>
</evidence>
<dbReference type="PROSITE" id="PS51635">
    <property type="entry name" value="PNPLA"/>
    <property type="match status" value="1"/>
</dbReference>
<dbReference type="InterPro" id="IPR036322">
    <property type="entry name" value="WD40_repeat_dom_sf"/>
</dbReference>
<accession>A0A0C3B507</accession>
<organism evidence="8 9">
    <name type="scientific">Serendipita vermifera MAFF 305830</name>
    <dbReference type="NCBI Taxonomy" id="933852"/>
    <lineage>
        <taxon>Eukaryota</taxon>
        <taxon>Fungi</taxon>
        <taxon>Dikarya</taxon>
        <taxon>Basidiomycota</taxon>
        <taxon>Agaricomycotina</taxon>
        <taxon>Agaricomycetes</taxon>
        <taxon>Sebacinales</taxon>
        <taxon>Serendipitaceae</taxon>
        <taxon>Serendipita</taxon>
    </lineage>
</organism>
<evidence type="ECO:0000256" key="6">
    <source>
        <dbReference type="SAM" id="MobiDB-lite"/>
    </source>
</evidence>
<dbReference type="PROSITE" id="PS50294">
    <property type="entry name" value="WD_REPEATS_REGION"/>
    <property type="match status" value="6"/>
</dbReference>
<dbReference type="CDD" id="cd00200">
    <property type="entry name" value="WD40"/>
    <property type="match status" value="1"/>
</dbReference>
<dbReference type="Proteomes" id="UP000054097">
    <property type="component" value="Unassembled WGS sequence"/>
</dbReference>
<evidence type="ECO:0000313" key="9">
    <source>
        <dbReference type="Proteomes" id="UP000054097"/>
    </source>
</evidence>
<feature type="repeat" description="WD" evidence="4">
    <location>
        <begin position="1351"/>
        <end position="1392"/>
    </location>
</feature>
<feature type="domain" description="PNPLA" evidence="7">
    <location>
        <begin position="28"/>
        <end position="221"/>
    </location>
</feature>
<name>A0A0C3B507_SERVB</name>
<protein>
    <recommendedName>
        <fullName evidence="7">PNPLA domain-containing protein</fullName>
    </recommendedName>
</protein>
<keyword evidence="1 4" id="KW-0853">WD repeat</keyword>
<proteinExistence type="predicted"/>
<comment type="caution">
    <text evidence="5">Lacks conserved residue(s) required for the propagation of feature annotation.</text>
</comment>
<feature type="repeat" description="WD" evidence="4">
    <location>
        <begin position="1106"/>
        <end position="1147"/>
    </location>
</feature>
<dbReference type="PANTHER" id="PTHR22847">
    <property type="entry name" value="WD40 REPEAT PROTEIN"/>
    <property type="match status" value="1"/>
</dbReference>
<dbReference type="InterPro" id="IPR027417">
    <property type="entry name" value="P-loop_NTPase"/>
</dbReference>
<dbReference type="SUPFAM" id="SSF52151">
    <property type="entry name" value="FabD/lysophospholipase-like"/>
    <property type="match status" value="1"/>
</dbReference>
<evidence type="ECO:0000259" key="7">
    <source>
        <dbReference type="PROSITE" id="PS51635"/>
    </source>
</evidence>
<dbReference type="SUPFAM" id="SSF50978">
    <property type="entry name" value="WD40 repeat-like"/>
    <property type="match status" value="2"/>
</dbReference>
<dbReference type="InterPro" id="IPR020472">
    <property type="entry name" value="WD40_PAC1"/>
</dbReference>
<dbReference type="Gene3D" id="2.130.10.10">
    <property type="entry name" value="YVTN repeat-like/Quinoprotein amine dehydrogenase"/>
    <property type="match status" value="3"/>
</dbReference>
<dbReference type="PROSITE" id="PS00678">
    <property type="entry name" value="WD_REPEATS_1"/>
    <property type="match status" value="5"/>
</dbReference>
<dbReference type="EMBL" id="KN824300">
    <property type="protein sequence ID" value="KIM27264.1"/>
    <property type="molecule type" value="Genomic_DNA"/>
</dbReference>
<gene>
    <name evidence="8" type="ORF">M408DRAFT_24737</name>
</gene>